<dbReference type="EMBL" id="KV878586">
    <property type="protein sequence ID" value="OJJ58786.1"/>
    <property type="molecule type" value="Genomic_DNA"/>
</dbReference>
<protein>
    <submittedName>
        <fullName evidence="1">Uncharacterized protein</fullName>
    </submittedName>
</protein>
<evidence type="ECO:0000313" key="2">
    <source>
        <dbReference type="Proteomes" id="UP000184356"/>
    </source>
</evidence>
<accession>A0A1L9TH84</accession>
<sequence>MCSMCQVTRVPNGSVCGSCGLEDTVVAVFAALTLCLLIDDLDLGLAVEDLTRIGLAAPGIEQNVQEGENLGRKGGVWDQVMRSYLLSPPVRQSLSSLLQHDFYLCRSLVAVCYREDEGQFI</sequence>
<dbReference type="RefSeq" id="XP_040702592.1">
    <property type="nucleotide sequence ID" value="XM_040853235.1"/>
</dbReference>
<reference evidence="2" key="1">
    <citation type="journal article" date="2017" name="Genome Biol.">
        <title>Comparative genomics reveals high biological diversity and specific adaptations in the industrially and medically important fungal genus Aspergillus.</title>
        <authorList>
            <person name="de Vries R.P."/>
            <person name="Riley R."/>
            <person name="Wiebenga A."/>
            <person name="Aguilar-Osorio G."/>
            <person name="Amillis S."/>
            <person name="Uchima C.A."/>
            <person name="Anderluh G."/>
            <person name="Asadollahi M."/>
            <person name="Askin M."/>
            <person name="Barry K."/>
            <person name="Battaglia E."/>
            <person name="Bayram O."/>
            <person name="Benocci T."/>
            <person name="Braus-Stromeyer S.A."/>
            <person name="Caldana C."/>
            <person name="Canovas D."/>
            <person name="Cerqueira G.C."/>
            <person name="Chen F."/>
            <person name="Chen W."/>
            <person name="Choi C."/>
            <person name="Clum A."/>
            <person name="Dos Santos R.A."/>
            <person name="Damasio A.R."/>
            <person name="Diallinas G."/>
            <person name="Emri T."/>
            <person name="Fekete E."/>
            <person name="Flipphi M."/>
            <person name="Freyberg S."/>
            <person name="Gallo A."/>
            <person name="Gournas C."/>
            <person name="Habgood R."/>
            <person name="Hainaut M."/>
            <person name="Harispe M.L."/>
            <person name="Henrissat B."/>
            <person name="Hilden K.S."/>
            <person name="Hope R."/>
            <person name="Hossain A."/>
            <person name="Karabika E."/>
            <person name="Karaffa L."/>
            <person name="Karanyi Z."/>
            <person name="Krasevec N."/>
            <person name="Kuo A."/>
            <person name="Kusch H."/>
            <person name="LaButti K."/>
            <person name="Lagendijk E.L."/>
            <person name="Lapidus A."/>
            <person name="Levasseur A."/>
            <person name="Lindquist E."/>
            <person name="Lipzen A."/>
            <person name="Logrieco A.F."/>
            <person name="MacCabe A."/>
            <person name="Maekelae M.R."/>
            <person name="Malavazi I."/>
            <person name="Melin P."/>
            <person name="Meyer V."/>
            <person name="Mielnichuk N."/>
            <person name="Miskei M."/>
            <person name="Molnar A.P."/>
            <person name="Mule G."/>
            <person name="Ngan C.Y."/>
            <person name="Orejas M."/>
            <person name="Orosz E."/>
            <person name="Ouedraogo J.P."/>
            <person name="Overkamp K.M."/>
            <person name="Park H.-S."/>
            <person name="Perrone G."/>
            <person name="Piumi F."/>
            <person name="Punt P.J."/>
            <person name="Ram A.F."/>
            <person name="Ramon A."/>
            <person name="Rauscher S."/>
            <person name="Record E."/>
            <person name="Riano-Pachon D.M."/>
            <person name="Robert V."/>
            <person name="Roehrig J."/>
            <person name="Ruller R."/>
            <person name="Salamov A."/>
            <person name="Salih N.S."/>
            <person name="Samson R.A."/>
            <person name="Sandor E."/>
            <person name="Sanguinetti M."/>
            <person name="Schuetze T."/>
            <person name="Sepcic K."/>
            <person name="Shelest E."/>
            <person name="Sherlock G."/>
            <person name="Sophianopoulou V."/>
            <person name="Squina F.M."/>
            <person name="Sun H."/>
            <person name="Susca A."/>
            <person name="Todd R.B."/>
            <person name="Tsang A."/>
            <person name="Unkles S.E."/>
            <person name="van de Wiele N."/>
            <person name="van Rossen-Uffink D."/>
            <person name="Oliveira J.V."/>
            <person name="Vesth T.C."/>
            <person name="Visser J."/>
            <person name="Yu J.-H."/>
            <person name="Zhou M."/>
            <person name="Andersen M.R."/>
            <person name="Archer D.B."/>
            <person name="Baker S.E."/>
            <person name="Benoit I."/>
            <person name="Brakhage A.A."/>
            <person name="Braus G.H."/>
            <person name="Fischer R."/>
            <person name="Frisvad J.C."/>
            <person name="Goldman G.H."/>
            <person name="Houbraken J."/>
            <person name="Oakley B."/>
            <person name="Pocsi I."/>
            <person name="Scazzocchio C."/>
            <person name="Seiboth B."/>
            <person name="vanKuyk P.A."/>
            <person name="Wortman J."/>
            <person name="Dyer P.S."/>
            <person name="Grigoriev I.V."/>
        </authorList>
    </citation>
    <scope>NUCLEOTIDE SEQUENCE [LARGE SCALE GENOMIC DNA]</scope>
    <source>
        <strain evidence="2">CBS 593.65</strain>
    </source>
</reference>
<dbReference type="AlphaFoldDB" id="A0A1L9TH84"/>
<dbReference type="VEuPathDB" id="FungiDB:ASPSYDRAFT_973165"/>
<keyword evidence="2" id="KW-1185">Reference proteome</keyword>
<dbReference type="Proteomes" id="UP000184356">
    <property type="component" value="Unassembled WGS sequence"/>
</dbReference>
<evidence type="ECO:0000313" key="1">
    <source>
        <dbReference type="EMBL" id="OJJ58786.1"/>
    </source>
</evidence>
<organism evidence="1 2">
    <name type="scientific">Aspergillus sydowii CBS 593.65</name>
    <dbReference type="NCBI Taxonomy" id="1036612"/>
    <lineage>
        <taxon>Eukaryota</taxon>
        <taxon>Fungi</taxon>
        <taxon>Dikarya</taxon>
        <taxon>Ascomycota</taxon>
        <taxon>Pezizomycotina</taxon>
        <taxon>Eurotiomycetes</taxon>
        <taxon>Eurotiomycetidae</taxon>
        <taxon>Eurotiales</taxon>
        <taxon>Aspergillaceae</taxon>
        <taxon>Aspergillus</taxon>
        <taxon>Aspergillus subgen. Nidulantes</taxon>
    </lineage>
</organism>
<dbReference type="GeneID" id="63769308"/>
<proteinExistence type="predicted"/>
<gene>
    <name evidence="1" type="ORF">ASPSYDRAFT_973165</name>
</gene>
<name>A0A1L9TH84_9EURO</name>